<organism evidence="1 2">
    <name type="scientific">Ascobolus immersus RN42</name>
    <dbReference type="NCBI Taxonomy" id="1160509"/>
    <lineage>
        <taxon>Eukaryota</taxon>
        <taxon>Fungi</taxon>
        <taxon>Dikarya</taxon>
        <taxon>Ascomycota</taxon>
        <taxon>Pezizomycotina</taxon>
        <taxon>Pezizomycetes</taxon>
        <taxon>Pezizales</taxon>
        <taxon>Ascobolaceae</taxon>
        <taxon>Ascobolus</taxon>
    </lineage>
</organism>
<gene>
    <name evidence="1" type="ORF">BJ508DRAFT_330046</name>
</gene>
<evidence type="ECO:0000313" key="2">
    <source>
        <dbReference type="Proteomes" id="UP000275078"/>
    </source>
</evidence>
<name>A0A3N4HUT0_ASCIM</name>
<proteinExistence type="predicted"/>
<keyword evidence="2" id="KW-1185">Reference proteome</keyword>
<dbReference type="Proteomes" id="UP000275078">
    <property type="component" value="Unassembled WGS sequence"/>
</dbReference>
<reference evidence="1 2" key="1">
    <citation type="journal article" date="2018" name="Nat. Ecol. Evol.">
        <title>Pezizomycetes genomes reveal the molecular basis of ectomycorrhizal truffle lifestyle.</title>
        <authorList>
            <person name="Murat C."/>
            <person name="Payen T."/>
            <person name="Noel B."/>
            <person name="Kuo A."/>
            <person name="Morin E."/>
            <person name="Chen J."/>
            <person name="Kohler A."/>
            <person name="Krizsan K."/>
            <person name="Balestrini R."/>
            <person name="Da Silva C."/>
            <person name="Montanini B."/>
            <person name="Hainaut M."/>
            <person name="Levati E."/>
            <person name="Barry K.W."/>
            <person name="Belfiori B."/>
            <person name="Cichocki N."/>
            <person name="Clum A."/>
            <person name="Dockter R.B."/>
            <person name="Fauchery L."/>
            <person name="Guy J."/>
            <person name="Iotti M."/>
            <person name="Le Tacon F."/>
            <person name="Lindquist E.A."/>
            <person name="Lipzen A."/>
            <person name="Malagnac F."/>
            <person name="Mello A."/>
            <person name="Molinier V."/>
            <person name="Miyauchi S."/>
            <person name="Poulain J."/>
            <person name="Riccioni C."/>
            <person name="Rubini A."/>
            <person name="Sitrit Y."/>
            <person name="Splivallo R."/>
            <person name="Traeger S."/>
            <person name="Wang M."/>
            <person name="Zifcakova L."/>
            <person name="Wipf D."/>
            <person name="Zambonelli A."/>
            <person name="Paolocci F."/>
            <person name="Nowrousian M."/>
            <person name="Ottonello S."/>
            <person name="Baldrian P."/>
            <person name="Spatafora J.W."/>
            <person name="Henrissat B."/>
            <person name="Nagy L.G."/>
            <person name="Aury J.M."/>
            <person name="Wincker P."/>
            <person name="Grigoriev I.V."/>
            <person name="Bonfante P."/>
            <person name="Martin F.M."/>
        </authorList>
    </citation>
    <scope>NUCLEOTIDE SEQUENCE [LARGE SCALE GENOMIC DNA]</scope>
    <source>
        <strain evidence="1 2">RN42</strain>
    </source>
</reference>
<accession>A0A3N4HUT0</accession>
<dbReference type="AlphaFoldDB" id="A0A3N4HUT0"/>
<protein>
    <submittedName>
        <fullName evidence="1">Uncharacterized protein</fullName>
    </submittedName>
</protein>
<dbReference type="EMBL" id="ML119724">
    <property type="protein sequence ID" value="RPA77545.1"/>
    <property type="molecule type" value="Genomic_DNA"/>
</dbReference>
<sequence>MTAVLLRGQPHGELVRPDWRLDVELDLTHAVNSTLGPYRPMVDSSAIYQLGRTACQANRIELSFRPLTHSRIIALIQRSHQSRENNHAYKTVRKLVVDEECSFWANCHWYRQDGDILKGRLSALKIFGAFVDRTDPNRLKFEIDEDVDLPNLTRFLAEPDIGAWSRLLRTLTPAAYPALSGNYSTSVASSSTIVRPHSYPRSTAHRASKHGIIRYESVEDPLQSEAFPAAGRRVKLISFTPKKPIWETKQTEVAMETLEHDEPLILGWIHRADAEFMKTMLSVPGKVFVGTILEAHIGRRLDDGRRVWVGLTTFMLMEFS</sequence>
<evidence type="ECO:0000313" key="1">
    <source>
        <dbReference type="EMBL" id="RPA77545.1"/>
    </source>
</evidence>